<evidence type="ECO:0000259" key="1">
    <source>
        <dbReference type="Pfam" id="PF08885"/>
    </source>
</evidence>
<sequence>MKLQTQIPLEPISGQLDYSSKILMLGSCFSQNMGAKLDYYQFQTLQNPFGILFNPLAIDNLLQKALNKYEYLEEDIFRLNGRWHCFDAHSNLSSASKEELLKNLNIALTRTNQFLREASHVFITLGTAWVYQHEKSNQFVANCHKVPQKEFGKHLLNIDEIRGSLQSIASAIEEINPDTSIVLTISPVRHLKDGFVENQRSKSHLITAVHELLGVLPLGIKGFYFPSYEIMMDELRDYRFYERDMVHPNSLAIDYIWEKFKEVLVSKDVEEVMEQVAEIQKGLAHRPFDVGSEAHQKFLKSLTQKIAYIKSKYPFMNFGNSS</sequence>
<dbReference type="GO" id="GO:0016787">
    <property type="term" value="F:hydrolase activity"/>
    <property type="evidence" value="ECO:0007669"/>
    <property type="project" value="UniProtKB-KW"/>
</dbReference>
<proteinExistence type="predicted"/>
<gene>
    <name evidence="2" type="ORF">V1I91_08895</name>
</gene>
<dbReference type="Pfam" id="PF08885">
    <property type="entry name" value="GSCFA"/>
    <property type="match status" value="1"/>
</dbReference>
<dbReference type="Proteomes" id="UP001356308">
    <property type="component" value="Unassembled WGS sequence"/>
</dbReference>
<dbReference type="SUPFAM" id="SSF52266">
    <property type="entry name" value="SGNH hydrolase"/>
    <property type="match status" value="1"/>
</dbReference>
<keyword evidence="2" id="KW-0378">Hydrolase</keyword>
<name>A0ABU7ITI1_9FLAO</name>
<protein>
    <submittedName>
        <fullName evidence="2">GSCFA domain-containing protein</fullName>
        <ecNumber evidence="2">3.1.-.-</ecNumber>
    </submittedName>
</protein>
<dbReference type="EMBL" id="JAZDDG010000004">
    <property type="protein sequence ID" value="MEE1976185.1"/>
    <property type="molecule type" value="Genomic_DNA"/>
</dbReference>
<organism evidence="2 3">
    <name type="scientific">Maribacter cobaltidurans</name>
    <dbReference type="NCBI Taxonomy" id="1178778"/>
    <lineage>
        <taxon>Bacteria</taxon>
        <taxon>Pseudomonadati</taxon>
        <taxon>Bacteroidota</taxon>
        <taxon>Flavobacteriia</taxon>
        <taxon>Flavobacteriales</taxon>
        <taxon>Flavobacteriaceae</taxon>
        <taxon>Maribacter</taxon>
    </lineage>
</organism>
<dbReference type="InterPro" id="IPR014982">
    <property type="entry name" value="GSCFA"/>
</dbReference>
<evidence type="ECO:0000313" key="2">
    <source>
        <dbReference type="EMBL" id="MEE1976185.1"/>
    </source>
</evidence>
<accession>A0ABU7ITI1</accession>
<keyword evidence="3" id="KW-1185">Reference proteome</keyword>
<comment type="caution">
    <text evidence="2">The sequence shown here is derived from an EMBL/GenBank/DDBJ whole genome shotgun (WGS) entry which is preliminary data.</text>
</comment>
<reference evidence="2 3" key="1">
    <citation type="submission" date="2024-01" db="EMBL/GenBank/DDBJ databases">
        <title>Maribacter spp. originated from different algae showed divergent polysaccharides utilization ability.</title>
        <authorList>
            <person name="Wang H."/>
            <person name="Wu Y."/>
        </authorList>
    </citation>
    <scope>NUCLEOTIDE SEQUENCE [LARGE SCALE GENOMIC DNA]</scope>
    <source>
        <strain evidence="2 3">PR1</strain>
    </source>
</reference>
<feature type="domain" description="GSCFA" evidence="1">
    <location>
        <begin position="21"/>
        <end position="260"/>
    </location>
</feature>
<dbReference type="EC" id="3.1.-.-" evidence="2"/>
<dbReference type="RefSeq" id="WP_272650904.1">
    <property type="nucleotide sequence ID" value="NZ_JAZDDG010000004.1"/>
</dbReference>
<evidence type="ECO:0000313" key="3">
    <source>
        <dbReference type="Proteomes" id="UP001356308"/>
    </source>
</evidence>